<dbReference type="AlphaFoldDB" id="A0A183LPC2"/>
<protein>
    <submittedName>
        <fullName evidence="1">Uncharacterized protein</fullName>
    </submittedName>
</protein>
<sequence length="164" mass="19134">MSIDNLKKFLQSYDFENSGDLNKIEWIKLCSNSTINISSELSLTLFNELDTDNDGLIKISDILQELEIWKASNQSNYNLNHFDKIDNNQYGNEYKSEELILEQDPVILERRKKRYPIIPSEIIIPNEGSDQWMPKKEINPDGSEVFTTTPIVKTPRYVIQYNLI</sequence>
<dbReference type="Gene3D" id="1.10.238.10">
    <property type="entry name" value="EF-hand"/>
    <property type="match status" value="1"/>
</dbReference>
<dbReference type="InterPro" id="IPR011992">
    <property type="entry name" value="EF-hand-dom_pair"/>
</dbReference>
<dbReference type="SUPFAM" id="SSF47473">
    <property type="entry name" value="EF-hand"/>
    <property type="match status" value="1"/>
</dbReference>
<proteinExistence type="predicted"/>
<keyword evidence="2" id="KW-1185">Reference proteome</keyword>
<dbReference type="STRING" id="48269.A0A183LPC2"/>
<name>A0A183LPC2_9TREM</name>
<reference evidence="1 2" key="1">
    <citation type="submission" date="2018-11" db="EMBL/GenBank/DDBJ databases">
        <authorList>
            <consortium name="Pathogen Informatics"/>
        </authorList>
    </citation>
    <scope>NUCLEOTIDE SEQUENCE [LARGE SCALE GENOMIC DNA]</scope>
    <source>
        <strain evidence="1 2">Zambia</strain>
    </source>
</reference>
<dbReference type="EMBL" id="UZAI01001981">
    <property type="protein sequence ID" value="VDO67137.1"/>
    <property type="molecule type" value="Genomic_DNA"/>
</dbReference>
<dbReference type="Proteomes" id="UP000277204">
    <property type="component" value="Unassembled WGS sequence"/>
</dbReference>
<organism evidence="1 2">
    <name type="scientific">Schistosoma margrebowiei</name>
    <dbReference type="NCBI Taxonomy" id="48269"/>
    <lineage>
        <taxon>Eukaryota</taxon>
        <taxon>Metazoa</taxon>
        <taxon>Spiralia</taxon>
        <taxon>Lophotrochozoa</taxon>
        <taxon>Platyhelminthes</taxon>
        <taxon>Trematoda</taxon>
        <taxon>Digenea</taxon>
        <taxon>Strigeidida</taxon>
        <taxon>Schistosomatoidea</taxon>
        <taxon>Schistosomatidae</taxon>
        <taxon>Schistosoma</taxon>
    </lineage>
</organism>
<gene>
    <name evidence="1" type="ORF">SMRZ_LOCUS5647</name>
</gene>
<evidence type="ECO:0000313" key="1">
    <source>
        <dbReference type="EMBL" id="VDO67137.1"/>
    </source>
</evidence>
<evidence type="ECO:0000313" key="2">
    <source>
        <dbReference type="Proteomes" id="UP000277204"/>
    </source>
</evidence>
<accession>A0A183LPC2</accession>